<dbReference type="InterPro" id="IPR000581">
    <property type="entry name" value="ILV_EDD_N"/>
</dbReference>
<dbReference type="InterPro" id="IPR037237">
    <property type="entry name" value="IlvD/EDD_N"/>
</dbReference>
<dbReference type="NCBIfam" id="NF009560">
    <property type="entry name" value="PRK13017.1"/>
    <property type="match status" value="1"/>
</dbReference>
<comment type="caution">
    <text evidence="8">The sequence shown here is derived from an EMBL/GenBank/DDBJ whole genome shotgun (WGS) entry which is preliminary data.</text>
</comment>
<feature type="domain" description="Dihydroxy-acid/6-phosphogluconate dehydratase C-terminal" evidence="7">
    <location>
        <begin position="363"/>
        <end position="556"/>
    </location>
</feature>
<keyword evidence="2" id="KW-0479">Metal-binding</keyword>
<dbReference type="GO" id="GO:0016836">
    <property type="term" value="F:hydro-lyase activity"/>
    <property type="evidence" value="ECO:0007669"/>
    <property type="project" value="UniProtKB-ARBA"/>
</dbReference>
<dbReference type="Proteomes" id="UP000237662">
    <property type="component" value="Unassembled WGS sequence"/>
</dbReference>
<dbReference type="InterPro" id="IPR042096">
    <property type="entry name" value="Dihydro-acid_dehy_C"/>
</dbReference>
<dbReference type="PANTHER" id="PTHR43183:SF1">
    <property type="entry name" value="HYPOTHETICAL DIHYDROXY-ACID DEHYDRATASE (EUROFUNG)-RELATED"/>
    <property type="match status" value="1"/>
</dbReference>
<protein>
    <submittedName>
        <fullName evidence="8">Dihydroxyacid dehydratase</fullName>
    </submittedName>
</protein>
<keyword evidence="3" id="KW-0408">Iron</keyword>
<dbReference type="FunFam" id="3.50.30.80:FF:000001">
    <property type="entry name" value="Dihydroxy-acid dehydratase"/>
    <property type="match status" value="1"/>
</dbReference>
<dbReference type="SUPFAM" id="SSF52016">
    <property type="entry name" value="LeuD/IlvD-like"/>
    <property type="match status" value="1"/>
</dbReference>
<keyword evidence="4" id="KW-0411">Iron-sulfur</keyword>
<proteinExistence type="inferred from homology"/>
<dbReference type="RefSeq" id="WP_104421520.1">
    <property type="nucleotide sequence ID" value="NZ_PTJC01000007.1"/>
</dbReference>
<organism evidence="8 9">
    <name type="scientific">Neolewinella xylanilytica</name>
    <dbReference type="NCBI Taxonomy" id="1514080"/>
    <lineage>
        <taxon>Bacteria</taxon>
        <taxon>Pseudomonadati</taxon>
        <taxon>Bacteroidota</taxon>
        <taxon>Saprospiria</taxon>
        <taxon>Saprospirales</taxon>
        <taxon>Lewinellaceae</taxon>
        <taxon>Neolewinella</taxon>
    </lineage>
</organism>
<dbReference type="Pfam" id="PF00920">
    <property type="entry name" value="ILVD_EDD_N"/>
    <property type="match status" value="1"/>
</dbReference>
<evidence type="ECO:0000259" key="7">
    <source>
        <dbReference type="Pfam" id="PF24877"/>
    </source>
</evidence>
<evidence type="ECO:0000313" key="8">
    <source>
        <dbReference type="EMBL" id="PPK84802.1"/>
    </source>
</evidence>
<name>A0A2S6I1H6_9BACT</name>
<evidence type="ECO:0000256" key="2">
    <source>
        <dbReference type="ARBA" id="ARBA00022723"/>
    </source>
</evidence>
<dbReference type="NCBIfam" id="NF004784">
    <property type="entry name" value="PRK06131.1"/>
    <property type="match status" value="1"/>
</dbReference>
<dbReference type="EMBL" id="PTJC01000007">
    <property type="protein sequence ID" value="PPK84802.1"/>
    <property type="molecule type" value="Genomic_DNA"/>
</dbReference>
<evidence type="ECO:0000313" key="9">
    <source>
        <dbReference type="Proteomes" id="UP000237662"/>
    </source>
</evidence>
<comment type="similarity">
    <text evidence="1">Belongs to the IlvD/Edd family.</text>
</comment>
<dbReference type="PANTHER" id="PTHR43183">
    <property type="entry name" value="HYPOTHETICAL DIHYDROXYACID DEHYDRATASE (EUROFUNG)-RELATED"/>
    <property type="match status" value="1"/>
</dbReference>
<dbReference type="InterPro" id="IPR056740">
    <property type="entry name" value="ILV_EDD_C"/>
</dbReference>
<dbReference type="GO" id="GO:0046872">
    <property type="term" value="F:metal ion binding"/>
    <property type="evidence" value="ECO:0007669"/>
    <property type="project" value="UniProtKB-KW"/>
</dbReference>
<evidence type="ECO:0000256" key="3">
    <source>
        <dbReference type="ARBA" id="ARBA00023004"/>
    </source>
</evidence>
<evidence type="ECO:0000256" key="5">
    <source>
        <dbReference type="ARBA" id="ARBA00023239"/>
    </source>
</evidence>
<reference evidence="8 9" key="1">
    <citation type="submission" date="2018-02" db="EMBL/GenBank/DDBJ databases">
        <title>Genomic Encyclopedia of Archaeal and Bacterial Type Strains, Phase II (KMG-II): from individual species to whole genera.</title>
        <authorList>
            <person name="Goeker M."/>
        </authorList>
    </citation>
    <scope>NUCLEOTIDE SEQUENCE [LARGE SCALE GENOMIC DNA]</scope>
    <source>
        <strain evidence="8 9">DSM 29526</strain>
    </source>
</reference>
<dbReference type="Gene3D" id="3.50.30.80">
    <property type="entry name" value="IlvD/EDD C-terminal domain-like"/>
    <property type="match status" value="1"/>
</dbReference>
<evidence type="ECO:0000256" key="1">
    <source>
        <dbReference type="ARBA" id="ARBA00006486"/>
    </source>
</evidence>
<evidence type="ECO:0000256" key="4">
    <source>
        <dbReference type="ARBA" id="ARBA00023014"/>
    </source>
</evidence>
<dbReference type="SUPFAM" id="SSF143975">
    <property type="entry name" value="IlvD/EDD N-terminal domain-like"/>
    <property type="match status" value="1"/>
</dbReference>
<dbReference type="OrthoDB" id="9807077at2"/>
<evidence type="ECO:0000259" key="6">
    <source>
        <dbReference type="Pfam" id="PF00920"/>
    </source>
</evidence>
<accession>A0A2S6I1H6</accession>
<dbReference type="AlphaFoldDB" id="A0A2S6I1H6"/>
<keyword evidence="5" id="KW-0456">Lyase</keyword>
<keyword evidence="9" id="KW-1185">Reference proteome</keyword>
<feature type="domain" description="Dihydroxy-acid/6-phosphogluconate dehydratase N-terminal" evidence="6">
    <location>
        <begin position="41"/>
        <end position="351"/>
    </location>
</feature>
<gene>
    <name evidence="8" type="ORF">CLV84_3966</name>
</gene>
<dbReference type="GO" id="GO:0051536">
    <property type="term" value="F:iron-sulfur cluster binding"/>
    <property type="evidence" value="ECO:0007669"/>
    <property type="project" value="UniProtKB-KW"/>
</dbReference>
<sequence length="574" mass="62415">MQKKEKGLRSQEWFGGNDKMGFVHRSWMRNQGYPDDYFRGKPVIGICNTWSELTPCNGHLREVAERVKRGVIEAGGFPLEFPVMSLGETIMRPTTMLFRNLASMDTEESIRANPLDGVVLLTGCDKTTPSTIMGACSVDLPTIVVPGGPMLNGRFRGETIGSGSFNWLIKEKLTNDDFGGDDLREAEICAARSIGHCNTMGTASTMAVMSEALGLTLPGIASIPAADSRKRVMQQLSGRRIVEMVKEDLTMSKILTRQAFENAIVTNAAVGGSTNLIIHLTAIARRIGVDLVLDDFDRLGSGVPLLVNLMPSGKFLMEDFYYAGGLGVVMKELGDLLHRDVVTANGQTLDANYRDAKCYNEGVIVGRDAPLQSNAGIAVLRGNLCENGAVIKPSAATPHLMQHTGRAVVFESMEDYHARIDDPDLDIDPDCVIVLKGVGPKGYPGMPEVGNVDLPEKILKQGVKDMVRISDGRMSGTAYGTVVLHVSPESSVGGTLAVVQNGDLITLDVEKRLLQLEISDEELQRRKAEWTPPEPRATRGWVRVYLDHVEQAELGADLDILTGKSGAIVDRDLH</sequence>
<dbReference type="Pfam" id="PF24877">
    <property type="entry name" value="ILV_EDD_C"/>
    <property type="match status" value="1"/>
</dbReference>
<dbReference type="InterPro" id="IPR052352">
    <property type="entry name" value="Sugar_Degrad_Dehydratases"/>
</dbReference>